<protein>
    <submittedName>
        <fullName evidence="1">Uncharacterized protein</fullName>
    </submittedName>
</protein>
<sequence length="194" mass="22977">MGILFGGTQARGEETWTPSSASFPEDLNTQMPSPPPHIDNTQNNTQEETFEDISTEELMTNATRKRPCPSQSRRDVRKNQIDENFKRLVIILEDDRKEKGRKREEHKEEERKEEKRKEEARKEEERKEEERKRGPTMQECIDILKQIPNVQATSELYFFGTRAFKDKDNRDIFMSFESNDAHLYWLNMITKHGP</sequence>
<dbReference type="Proteomes" id="UP001234297">
    <property type="component" value="Chromosome 8"/>
</dbReference>
<proteinExistence type="predicted"/>
<evidence type="ECO:0000313" key="1">
    <source>
        <dbReference type="EMBL" id="KAJ8632600.1"/>
    </source>
</evidence>
<accession>A0ACC2LH71</accession>
<reference evidence="1 2" key="1">
    <citation type="journal article" date="2022" name="Hortic Res">
        <title>A haplotype resolved chromosomal level avocado genome allows analysis of novel avocado genes.</title>
        <authorList>
            <person name="Nath O."/>
            <person name="Fletcher S.J."/>
            <person name="Hayward A."/>
            <person name="Shaw L.M."/>
            <person name="Masouleh A.K."/>
            <person name="Furtado A."/>
            <person name="Henry R.J."/>
            <person name="Mitter N."/>
        </authorList>
    </citation>
    <scope>NUCLEOTIDE SEQUENCE [LARGE SCALE GENOMIC DNA]</scope>
    <source>
        <strain evidence="2">cv. Hass</strain>
    </source>
</reference>
<dbReference type="EMBL" id="CM056816">
    <property type="protein sequence ID" value="KAJ8632600.1"/>
    <property type="molecule type" value="Genomic_DNA"/>
</dbReference>
<keyword evidence="2" id="KW-1185">Reference proteome</keyword>
<organism evidence="1 2">
    <name type="scientific">Persea americana</name>
    <name type="common">Avocado</name>
    <dbReference type="NCBI Taxonomy" id="3435"/>
    <lineage>
        <taxon>Eukaryota</taxon>
        <taxon>Viridiplantae</taxon>
        <taxon>Streptophyta</taxon>
        <taxon>Embryophyta</taxon>
        <taxon>Tracheophyta</taxon>
        <taxon>Spermatophyta</taxon>
        <taxon>Magnoliopsida</taxon>
        <taxon>Magnoliidae</taxon>
        <taxon>Laurales</taxon>
        <taxon>Lauraceae</taxon>
        <taxon>Persea</taxon>
    </lineage>
</organism>
<evidence type="ECO:0000313" key="2">
    <source>
        <dbReference type="Proteomes" id="UP001234297"/>
    </source>
</evidence>
<name>A0ACC2LH71_PERAE</name>
<gene>
    <name evidence="1" type="ORF">MRB53_025936</name>
</gene>
<comment type="caution">
    <text evidence="1">The sequence shown here is derived from an EMBL/GenBank/DDBJ whole genome shotgun (WGS) entry which is preliminary data.</text>
</comment>